<dbReference type="AlphaFoldDB" id="A0A1R0GWC8"/>
<comment type="caution">
    <text evidence="1">The sequence shown here is derived from an EMBL/GenBank/DDBJ whole genome shotgun (WGS) entry which is preliminary data.</text>
</comment>
<proteinExistence type="predicted"/>
<evidence type="ECO:0000313" key="2">
    <source>
        <dbReference type="Proteomes" id="UP000187455"/>
    </source>
</evidence>
<dbReference type="Proteomes" id="UP000187455">
    <property type="component" value="Unassembled WGS sequence"/>
</dbReference>
<evidence type="ECO:0000313" key="1">
    <source>
        <dbReference type="EMBL" id="OLY81200.1"/>
    </source>
</evidence>
<organism evidence="1 2">
    <name type="scientific">Smittium mucronatum</name>
    <dbReference type="NCBI Taxonomy" id="133383"/>
    <lineage>
        <taxon>Eukaryota</taxon>
        <taxon>Fungi</taxon>
        <taxon>Fungi incertae sedis</taxon>
        <taxon>Zoopagomycota</taxon>
        <taxon>Kickxellomycotina</taxon>
        <taxon>Harpellomycetes</taxon>
        <taxon>Harpellales</taxon>
        <taxon>Legeriomycetaceae</taxon>
        <taxon>Smittium</taxon>
    </lineage>
</organism>
<keyword evidence="2" id="KW-1185">Reference proteome</keyword>
<reference evidence="1 2" key="1">
    <citation type="journal article" date="2016" name="Mol. Biol. Evol.">
        <title>Genome-Wide Survey of Gut Fungi (Harpellales) Reveals the First Horizontally Transferred Ubiquitin Gene from a Mosquito Host.</title>
        <authorList>
            <person name="Wang Y."/>
            <person name="White M.M."/>
            <person name="Kvist S."/>
            <person name="Moncalvo J.M."/>
        </authorList>
    </citation>
    <scope>NUCLEOTIDE SEQUENCE [LARGE SCALE GENOMIC DNA]</scope>
    <source>
        <strain evidence="1 2">ALG-7-W6</strain>
    </source>
</reference>
<gene>
    <name evidence="1" type="ORF">AYI68_g4702</name>
</gene>
<accession>A0A1R0GWC8</accession>
<protein>
    <submittedName>
        <fullName evidence="1">Uncharacterized protein</fullName>
    </submittedName>
</protein>
<dbReference type="EMBL" id="LSSL01002679">
    <property type="protein sequence ID" value="OLY81200.1"/>
    <property type="molecule type" value="Genomic_DNA"/>
</dbReference>
<sequence length="73" mass="8393">MEIEAKNQILIMEQFMELTDVVKELIRENYETEDTHMTTRIAITDFAKKYSVLSETQEALAQVTKPKATIITG</sequence>
<name>A0A1R0GWC8_9FUNG</name>